<dbReference type="AlphaFoldDB" id="A0A8H7VL68"/>
<dbReference type="EMBL" id="JAEPRB010000216">
    <property type="protein sequence ID" value="KAG2218679.1"/>
    <property type="molecule type" value="Genomic_DNA"/>
</dbReference>
<name>A0A8H7VL68_9FUNG</name>
<accession>A0A8H7VL68</accession>
<reference evidence="1 2" key="1">
    <citation type="submission" date="2020-12" db="EMBL/GenBank/DDBJ databases">
        <title>Metabolic potential, ecology and presence of endohyphal bacteria is reflected in genomic diversity of Mucoromycotina.</title>
        <authorList>
            <person name="Muszewska A."/>
            <person name="Okrasinska A."/>
            <person name="Steczkiewicz K."/>
            <person name="Drgas O."/>
            <person name="Orlowska M."/>
            <person name="Perlinska-Lenart U."/>
            <person name="Aleksandrzak-Piekarczyk T."/>
            <person name="Szatraj K."/>
            <person name="Zielenkiewicz U."/>
            <person name="Pilsyk S."/>
            <person name="Malc E."/>
            <person name="Mieczkowski P."/>
            <person name="Kruszewska J.S."/>
            <person name="Biernat P."/>
            <person name="Pawlowska J."/>
        </authorList>
    </citation>
    <scope>NUCLEOTIDE SEQUENCE [LARGE SCALE GENOMIC DNA]</scope>
    <source>
        <strain evidence="1 2">CBS 142.35</strain>
    </source>
</reference>
<sequence length="170" mass="19309">MDKTNVENGQYSVLRTTPTTKLSLRESKRATSQWMVEAWNNEDDDLLVFGDILHQTQVFNHYILELELIQFIPVMVIPRLLSGTSSKTREDTFVLNAVSDLLNVVFGEDQRLVHECVEIKPPGRTSDDDVCEDRVKLGNQMKTMMQTLESLKIANAQTCGLLIQGYDCTL</sequence>
<dbReference type="OrthoDB" id="2275680at2759"/>
<evidence type="ECO:0000313" key="1">
    <source>
        <dbReference type="EMBL" id="KAG2218679.1"/>
    </source>
</evidence>
<gene>
    <name evidence="1" type="ORF">INT45_013345</name>
</gene>
<evidence type="ECO:0000313" key="2">
    <source>
        <dbReference type="Proteomes" id="UP000646827"/>
    </source>
</evidence>
<comment type="caution">
    <text evidence="1">The sequence shown here is derived from an EMBL/GenBank/DDBJ whole genome shotgun (WGS) entry which is preliminary data.</text>
</comment>
<organism evidence="1 2">
    <name type="scientific">Circinella minor</name>
    <dbReference type="NCBI Taxonomy" id="1195481"/>
    <lineage>
        <taxon>Eukaryota</taxon>
        <taxon>Fungi</taxon>
        <taxon>Fungi incertae sedis</taxon>
        <taxon>Mucoromycota</taxon>
        <taxon>Mucoromycotina</taxon>
        <taxon>Mucoromycetes</taxon>
        <taxon>Mucorales</taxon>
        <taxon>Lichtheimiaceae</taxon>
        <taxon>Circinella</taxon>
    </lineage>
</organism>
<dbReference type="Proteomes" id="UP000646827">
    <property type="component" value="Unassembled WGS sequence"/>
</dbReference>
<keyword evidence="2" id="KW-1185">Reference proteome</keyword>
<protein>
    <submittedName>
        <fullName evidence="1">Uncharacterized protein</fullName>
    </submittedName>
</protein>
<proteinExistence type="predicted"/>